<dbReference type="Proteomes" id="UP001497516">
    <property type="component" value="Chromosome 3"/>
</dbReference>
<sequence>MDPTWDNCPLPTTSSTDEDTAKEGDEIEGQIRPLFLHHHAAPFRRPVPVNITFDYNLKPDRFHQRAALRIFH</sequence>
<accession>A0AAV2DZ16</accession>
<proteinExistence type="predicted"/>
<dbReference type="EMBL" id="OZ034816">
    <property type="protein sequence ID" value="CAL1378719.1"/>
    <property type="molecule type" value="Genomic_DNA"/>
</dbReference>
<keyword evidence="3" id="KW-1185">Reference proteome</keyword>
<evidence type="ECO:0000256" key="1">
    <source>
        <dbReference type="SAM" id="MobiDB-lite"/>
    </source>
</evidence>
<gene>
    <name evidence="2" type="ORF">LTRI10_LOCUS20282</name>
</gene>
<reference evidence="2 3" key="1">
    <citation type="submission" date="2024-04" db="EMBL/GenBank/DDBJ databases">
        <authorList>
            <person name="Fracassetti M."/>
        </authorList>
    </citation>
    <scope>NUCLEOTIDE SEQUENCE [LARGE SCALE GENOMIC DNA]</scope>
</reference>
<protein>
    <submittedName>
        <fullName evidence="2">Uncharacterized protein</fullName>
    </submittedName>
</protein>
<evidence type="ECO:0000313" key="2">
    <source>
        <dbReference type="EMBL" id="CAL1378719.1"/>
    </source>
</evidence>
<organism evidence="2 3">
    <name type="scientific">Linum trigynum</name>
    <dbReference type="NCBI Taxonomy" id="586398"/>
    <lineage>
        <taxon>Eukaryota</taxon>
        <taxon>Viridiplantae</taxon>
        <taxon>Streptophyta</taxon>
        <taxon>Embryophyta</taxon>
        <taxon>Tracheophyta</taxon>
        <taxon>Spermatophyta</taxon>
        <taxon>Magnoliopsida</taxon>
        <taxon>eudicotyledons</taxon>
        <taxon>Gunneridae</taxon>
        <taxon>Pentapetalae</taxon>
        <taxon>rosids</taxon>
        <taxon>fabids</taxon>
        <taxon>Malpighiales</taxon>
        <taxon>Linaceae</taxon>
        <taxon>Linum</taxon>
    </lineage>
</organism>
<evidence type="ECO:0000313" key="3">
    <source>
        <dbReference type="Proteomes" id="UP001497516"/>
    </source>
</evidence>
<name>A0AAV2DZ16_9ROSI</name>
<dbReference type="AlphaFoldDB" id="A0AAV2DZ16"/>
<feature type="region of interest" description="Disordered" evidence="1">
    <location>
        <begin position="1"/>
        <end position="26"/>
    </location>
</feature>